<dbReference type="EMBL" id="JAWDES010000006">
    <property type="protein sequence ID" value="MDU0261273.1"/>
    <property type="molecule type" value="Genomic_DNA"/>
</dbReference>
<sequence>MKSKLPPNRIPEPAGIRTTAMAAADATAPVPAAKCRFHAPATTAGNAVSDRTGSIPCRKKPNRISNPLIASGASRTAQGDYTYIYLFRNIQTT</sequence>
<protein>
    <submittedName>
        <fullName evidence="1">Uncharacterized protein</fullName>
    </submittedName>
</protein>
<dbReference type="Proteomes" id="UP001181347">
    <property type="component" value="Unassembled WGS sequence"/>
</dbReference>
<name>A0AAE4LNJ6_9BACT</name>
<evidence type="ECO:0000313" key="2">
    <source>
        <dbReference type="Proteomes" id="UP001181347"/>
    </source>
</evidence>
<comment type="caution">
    <text evidence="1">The sequence shown here is derived from an EMBL/GenBank/DDBJ whole genome shotgun (WGS) entry which is preliminary data.</text>
</comment>
<evidence type="ECO:0000313" key="1">
    <source>
        <dbReference type="EMBL" id="MDU0261273.1"/>
    </source>
</evidence>
<gene>
    <name evidence="1" type="ORF">RVH17_14365</name>
</gene>
<reference evidence="1" key="1">
    <citation type="submission" date="2023-10" db="EMBL/GenBank/DDBJ databases">
        <title>Genome Sequence of the Bacteria from From Gut Wall in Crohn's Disease.</title>
        <authorList>
            <person name="Rodriguez-Palacios A."/>
        </authorList>
    </citation>
    <scope>NUCLEOTIDE SEQUENCE</scope>
    <source>
        <strain evidence="1">CavFT-hAR58</strain>
    </source>
</reference>
<organism evidence="1 2">
    <name type="scientific">Alistipes finegoldii</name>
    <dbReference type="NCBI Taxonomy" id="214856"/>
    <lineage>
        <taxon>Bacteria</taxon>
        <taxon>Pseudomonadati</taxon>
        <taxon>Bacteroidota</taxon>
        <taxon>Bacteroidia</taxon>
        <taxon>Bacteroidales</taxon>
        <taxon>Rikenellaceae</taxon>
        <taxon>Alistipes</taxon>
    </lineage>
</organism>
<dbReference type="AlphaFoldDB" id="A0AAE4LNJ6"/>
<proteinExistence type="predicted"/>
<dbReference type="RefSeq" id="WP_237958797.1">
    <property type="nucleotide sequence ID" value="NZ_BAAFKU010000018.1"/>
</dbReference>
<accession>A0AAE4LNJ6</accession>